<evidence type="ECO:0000256" key="2">
    <source>
        <dbReference type="ARBA" id="ARBA00023125"/>
    </source>
</evidence>
<organism evidence="6 7">
    <name type="scientific">Mycoplana dimorpha</name>
    <dbReference type="NCBI Taxonomy" id="28320"/>
    <lineage>
        <taxon>Bacteria</taxon>
        <taxon>Pseudomonadati</taxon>
        <taxon>Pseudomonadota</taxon>
        <taxon>Alphaproteobacteria</taxon>
        <taxon>Hyphomicrobiales</taxon>
        <taxon>Rhizobiaceae</taxon>
        <taxon>Mycoplana</taxon>
    </lineage>
</organism>
<protein>
    <submittedName>
        <fullName evidence="6">TetR family transcriptional regulator</fullName>
    </submittedName>
</protein>
<dbReference type="SUPFAM" id="SSF46689">
    <property type="entry name" value="Homeodomain-like"/>
    <property type="match status" value="1"/>
</dbReference>
<feature type="DNA-binding region" description="H-T-H motif" evidence="4">
    <location>
        <begin position="28"/>
        <end position="47"/>
    </location>
</feature>
<dbReference type="Pfam" id="PF00440">
    <property type="entry name" value="TetR_N"/>
    <property type="match status" value="1"/>
</dbReference>
<evidence type="ECO:0000256" key="1">
    <source>
        <dbReference type="ARBA" id="ARBA00023015"/>
    </source>
</evidence>
<dbReference type="PROSITE" id="PS50977">
    <property type="entry name" value="HTH_TETR_2"/>
    <property type="match status" value="1"/>
</dbReference>
<dbReference type="OrthoDB" id="9787680at2"/>
<dbReference type="InterPro" id="IPR009057">
    <property type="entry name" value="Homeodomain-like_sf"/>
</dbReference>
<dbReference type="PANTHER" id="PTHR47506">
    <property type="entry name" value="TRANSCRIPTIONAL REGULATORY PROTEIN"/>
    <property type="match status" value="1"/>
</dbReference>
<comment type="caution">
    <text evidence="6">The sequence shown here is derived from an EMBL/GenBank/DDBJ whole genome shotgun (WGS) entry which is preliminary data.</text>
</comment>
<accession>A0A2T5BBV9</accession>
<evidence type="ECO:0000256" key="4">
    <source>
        <dbReference type="PROSITE-ProRule" id="PRU00335"/>
    </source>
</evidence>
<dbReference type="SUPFAM" id="SSF48498">
    <property type="entry name" value="Tetracyclin repressor-like, C-terminal domain"/>
    <property type="match status" value="1"/>
</dbReference>
<dbReference type="InterPro" id="IPR001647">
    <property type="entry name" value="HTH_TetR"/>
</dbReference>
<evidence type="ECO:0000259" key="5">
    <source>
        <dbReference type="PROSITE" id="PS50977"/>
    </source>
</evidence>
<dbReference type="EMBL" id="PZZZ01000003">
    <property type="protein sequence ID" value="PTM96468.1"/>
    <property type="molecule type" value="Genomic_DNA"/>
</dbReference>
<name>A0A2T5BBV9_MYCDI</name>
<feature type="domain" description="HTH tetR-type" evidence="5">
    <location>
        <begin position="5"/>
        <end position="65"/>
    </location>
</feature>
<proteinExistence type="predicted"/>
<keyword evidence="3" id="KW-0804">Transcription</keyword>
<dbReference type="Proteomes" id="UP000241247">
    <property type="component" value="Unassembled WGS sequence"/>
</dbReference>
<evidence type="ECO:0000313" key="6">
    <source>
        <dbReference type="EMBL" id="PTM96468.1"/>
    </source>
</evidence>
<gene>
    <name evidence="6" type="ORF">C7449_103487</name>
</gene>
<dbReference type="PANTHER" id="PTHR47506:SF1">
    <property type="entry name" value="HTH-TYPE TRANSCRIPTIONAL REGULATOR YJDC"/>
    <property type="match status" value="1"/>
</dbReference>
<keyword evidence="1" id="KW-0805">Transcription regulation</keyword>
<dbReference type="InterPro" id="IPR036271">
    <property type="entry name" value="Tet_transcr_reg_TetR-rel_C_sf"/>
</dbReference>
<sequence length="203" mass="21868">MTDRVPARDRLLKAAAELFYAEGVGATGIDAITARAGVAKMSLYNNFSSKADLVNGYLQNRVSEWQDLLSERLGTARTPQERVLAVFDSYVDHAALTYAWGFRGCGLLNAAAELPVGDPGRATVAFQKDEVERLFKQFLGDISPDAETLVEETAQHLSFLLEGAMARAGLDGHDGRLKAARKIAVSILEQFAKPGSSPPLAAD</sequence>
<dbReference type="GO" id="GO:0003677">
    <property type="term" value="F:DNA binding"/>
    <property type="evidence" value="ECO:0007669"/>
    <property type="project" value="UniProtKB-UniRule"/>
</dbReference>
<evidence type="ECO:0000313" key="7">
    <source>
        <dbReference type="Proteomes" id="UP000241247"/>
    </source>
</evidence>
<keyword evidence="7" id="KW-1185">Reference proteome</keyword>
<dbReference type="Gene3D" id="1.10.357.10">
    <property type="entry name" value="Tetracycline Repressor, domain 2"/>
    <property type="match status" value="1"/>
</dbReference>
<dbReference type="PRINTS" id="PR00455">
    <property type="entry name" value="HTHTETR"/>
</dbReference>
<keyword evidence="2 4" id="KW-0238">DNA-binding</keyword>
<evidence type="ECO:0000256" key="3">
    <source>
        <dbReference type="ARBA" id="ARBA00023163"/>
    </source>
</evidence>
<dbReference type="RefSeq" id="WP_108002513.1">
    <property type="nucleotide sequence ID" value="NZ_JBHEEX010000002.1"/>
</dbReference>
<dbReference type="AlphaFoldDB" id="A0A2T5BBV9"/>
<reference evidence="6 7" key="1">
    <citation type="submission" date="2018-04" db="EMBL/GenBank/DDBJ databases">
        <title>Genomic Encyclopedia of Type Strains, Phase IV (KMG-IV): sequencing the most valuable type-strain genomes for metagenomic binning, comparative biology and taxonomic classification.</title>
        <authorList>
            <person name="Goeker M."/>
        </authorList>
    </citation>
    <scope>NUCLEOTIDE SEQUENCE [LARGE SCALE GENOMIC DNA]</scope>
    <source>
        <strain evidence="6 7">DSM 7138</strain>
    </source>
</reference>